<name>A0A0C2FMN1_9BILA</name>
<keyword evidence="1" id="KW-0812">Transmembrane</keyword>
<keyword evidence="1" id="KW-0472">Membrane</keyword>
<evidence type="ECO:0000313" key="3">
    <source>
        <dbReference type="Proteomes" id="UP000054047"/>
    </source>
</evidence>
<evidence type="ECO:0000256" key="1">
    <source>
        <dbReference type="SAM" id="Phobius"/>
    </source>
</evidence>
<organism evidence="2 3">
    <name type="scientific">Ancylostoma duodenale</name>
    <dbReference type="NCBI Taxonomy" id="51022"/>
    <lineage>
        <taxon>Eukaryota</taxon>
        <taxon>Metazoa</taxon>
        <taxon>Ecdysozoa</taxon>
        <taxon>Nematoda</taxon>
        <taxon>Chromadorea</taxon>
        <taxon>Rhabditida</taxon>
        <taxon>Rhabditina</taxon>
        <taxon>Rhabditomorpha</taxon>
        <taxon>Strongyloidea</taxon>
        <taxon>Ancylostomatidae</taxon>
        <taxon>Ancylostomatinae</taxon>
        <taxon>Ancylostoma</taxon>
    </lineage>
</organism>
<keyword evidence="3" id="KW-1185">Reference proteome</keyword>
<evidence type="ECO:0000313" key="2">
    <source>
        <dbReference type="EMBL" id="KIH47959.1"/>
    </source>
</evidence>
<keyword evidence="1" id="KW-1133">Transmembrane helix</keyword>
<protein>
    <submittedName>
        <fullName evidence="2">Uncharacterized protein</fullName>
    </submittedName>
</protein>
<feature type="transmembrane region" description="Helical" evidence="1">
    <location>
        <begin position="12"/>
        <end position="33"/>
    </location>
</feature>
<reference evidence="2 3" key="1">
    <citation type="submission" date="2013-12" db="EMBL/GenBank/DDBJ databases">
        <title>Draft genome of the parsitic nematode Ancylostoma duodenale.</title>
        <authorList>
            <person name="Mitreva M."/>
        </authorList>
    </citation>
    <scope>NUCLEOTIDE SEQUENCE [LARGE SCALE GENOMIC DNA]</scope>
    <source>
        <strain evidence="2 3">Zhejiang</strain>
    </source>
</reference>
<dbReference type="OrthoDB" id="10011262at2759"/>
<dbReference type="AlphaFoldDB" id="A0A0C2FMN1"/>
<accession>A0A0C2FMN1</accession>
<dbReference type="EMBL" id="KN764022">
    <property type="protein sequence ID" value="KIH47959.1"/>
    <property type="molecule type" value="Genomic_DNA"/>
</dbReference>
<sequence>SYYRTMDYLSLMAFNVLPIISLLVMNCMIITTLRRVVAEDAKKEEESTRLADGTLVPVS</sequence>
<feature type="non-terminal residue" evidence="2">
    <location>
        <position position="1"/>
    </location>
</feature>
<dbReference type="Proteomes" id="UP000054047">
    <property type="component" value="Unassembled WGS sequence"/>
</dbReference>
<gene>
    <name evidence="2" type="ORF">ANCDUO_21976</name>
</gene>
<proteinExistence type="predicted"/>